<gene>
    <name evidence="2" type="ORF">Zmor_018626</name>
</gene>
<comment type="caution">
    <text evidence="2">The sequence shown here is derived from an EMBL/GenBank/DDBJ whole genome shotgun (WGS) entry which is preliminary data.</text>
</comment>
<reference evidence="2" key="1">
    <citation type="journal article" date="2023" name="G3 (Bethesda)">
        <title>Whole genome assemblies of Zophobas morio and Tenebrio molitor.</title>
        <authorList>
            <person name="Kaur S."/>
            <person name="Stinson S.A."/>
            <person name="diCenzo G.C."/>
        </authorList>
    </citation>
    <scope>NUCLEOTIDE SEQUENCE</scope>
    <source>
        <strain evidence="2">QUZm001</strain>
    </source>
</reference>
<name>A0AA38IAU9_9CUCU</name>
<dbReference type="Proteomes" id="UP001168821">
    <property type="component" value="Unassembled WGS sequence"/>
</dbReference>
<dbReference type="InterPro" id="IPR036691">
    <property type="entry name" value="Endo/exonu/phosph_ase_sf"/>
</dbReference>
<feature type="domain" description="Endonuclease/exonuclease/phosphatase" evidence="1">
    <location>
        <begin position="92"/>
        <end position="196"/>
    </location>
</feature>
<accession>A0AA38IAU9</accession>
<organism evidence="2 3">
    <name type="scientific">Zophobas morio</name>
    <dbReference type="NCBI Taxonomy" id="2755281"/>
    <lineage>
        <taxon>Eukaryota</taxon>
        <taxon>Metazoa</taxon>
        <taxon>Ecdysozoa</taxon>
        <taxon>Arthropoda</taxon>
        <taxon>Hexapoda</taxon>
        <taxon>Insecta</taxon>
        <taxon>Pterygota</taxon>
        <taxon>Neoptera</taxon>
        <taxon>Endopterygota</taxon>
        <taxon>Coleoptera</taxon>
        <taxon>Polyphaga</taxon>
        <taxon>Cucujiformia</taxon>
        <taxon>Tenebrionidae</taxon>
        <taxon>Zophobas</taxon>
    </lineage>
</organism>
<evidence type="ECO:0000313" key="2">
    <source>
        <dbReference type="EMBL" id="KAJ3652682.1"/>
    </source>
</evidence>
<proteinExistence type="predicted"/>
<evidence type="ECO:0000259" key="1">
    <source>
        <dbReference type="Pfam" id="PF14529"/>
    </source>
</evidence>
<dbReference type="EMBL" id="JALNTZ010000005">
    <property type="protein sequence ID" value="KAJ3652682.1"/>
    <property type="molecule type" value="Genomic_DNA"/>
</dbReference>
<sequence length="336" mass="39262">MRAKLTELEVLLYNDNYSVAGISEFWMTASEVEGVRINKFSPKSHFSRNSAYGGSMVLVREYVSCNSVSHMTEESVENHCEISAVYLDKAGIFFINIYRPPTGDFNILLDALNNILEPLHTLSKDIIIARDLNIKFNCKDPLKDQLCDFMLSYELVPIVYFPRRYDNCLDNVFTNLHPSPYKVEPVNTGMSDHLGVRLELQLTLDDRRNNKPIKFRPITEYGKFSFYNSLSTVDWSFIQQDNLEIDKKFNEFIRIVQLHASLAFPERIIVSNRTDGNYKIKWFDKELQEMRSKLQLLSEFHNTQKTDESRKARNHLRTAYRNKLIEKKNKSTMINL</sequence>
<dbReference type="GO" id="GO:0003824">
    <property type="term" value="F:catalytic activity"/>
    <property type="evidence" value="ECO:0007669"/>
    <property type="project" value="InterPro"/>
</dbReference>
<dbReference type="PANTHER" id="PTHR33776:SF4">
    <property type="entry name" value="ENDONUCLEASE_EXONUCLEASE_PHOSPHATASE DOMAIN-CONTAINING PROTEIN"/>
    <property type="match status" value="1"/>
</dbReference>
<dbReference type="PANTHER" id="PTHR33776">
    <property type="entry name" value="ENDO/EXONUCLEASE/PHOSPHATASE DOMAIN-CONTAINING PROTEIN"/>
    <property type="match status" value="1"/>
</dbReference>
<dbReference type="InterPro" id="IPR005135">
    <property type="entry name" value="Endo/exonuclease/phosphatase"/>
</dbReference>
<dbReference type="SUPFAM" id="SSF56219">
    <property type="entry name" value="DNase I-like"/>
    <property type="match status" value="1"/>
</dbReference>
<evidence type="ECO:0000313" key="3">
    <source>
        <dbReference type="Proteomes" id="UP001168821"/>
    </source>
</evidence>
<dbReference type="AlphaFoldDB" id="A0AA38IAU9"/>
<protein>
    <recommendedName>
        <fullName evidence="1">Endonuclease/exonuclease/phosphatase domain-containing protein</fullName>
    </recommendedName>
</protein>
<dbReference type="Pfam" id="PF14529">
    <property type="entry name" value="Exo_endo_phos_2"/>
    <property type="match status" value="1"/>
</dbReference>
<keyword evidence="3" id="KW-1185">Reference proteome</keyword>
<dbReference type="Gene3D" id="3.60.10.10">
    <property type="entry name" value="Endonuclease/exonuclease/phosphatase"/>
    <property type="match status" value="1"/>
</dbReference>